<dbReference type="KEGG" id="more:E1B28_011525"/>
<evidence type="ECO:0000313" key="3">
    <source>
        <dbReference type="Proteomes" id="UP001049176"/>
    </source>
</evidence>
<name>A0A9P7RU96_9AGAR</name>
<dbReference type="GeneID" id="66080600"/>
<sequence>MLVQALPEALYFENGVGNTPLEIATAKFLLSHIQELKAQVNMLNNYYVLSTLPTCEVEKLEDQIPKLRKTIAILIEDKKLTKDSTPETEFSAFARYMETQIASAKPEYEAKKKHAEEKANKAKREEEEGKKKAGEEGSYKGFRTQENSDAKKMFKYVKQAVGANPGTEGWFC</sequence>
<dbReference type="Proteomes" id="UP001049176">
    <property type="component" value="Chromosome 7"/>
</dbReference>
<evidence type="ECO:0000256" key="1">
    <source>
        <dbReference type="SAM" id="MobiDB-lite"/>
    </source>
</evidence>
<organism evidence="2 3">
    <name type="scientific">Marasmius oreades</name>
    <name type="common">fairy-ring Marasmius</name>
    <dbReference type="NCBI Taxonomy" id="181124"/>
    <lineage>
        <taxon>Eukaryota</taxon>
        <taxon>Fungi</taxon>
        <taxon>Dikarya</taxon>
        <taxon>Basidiomycota</taxon>
        <taxon>Agaricomycotina</taxon>
        <taxon>Agaricomycetes</taxon>
        <taxon>Agaricomycetidae</taxon>
        <taxon>Agaricales</taxon>
        <taxon>Marasmiineae</taxon>
        <taxon>Marasmiaceae</taxon>
        <taxon>Marasmius</taxon>
    </lineage>
</organism>
<comment type="caution">
    <text evidence="2">The sequence shown here is derived from an EMBL/GenBank/DDBJ whole genome shotgun (WGS) entry which is preliminary data.</text>
</comment>
<keyword evidence="3" id="KW-1185">Reference proteome</keyword>
<evidence type="ECO:0000313" key="2">
    <source>
        <dbReference type="EMBL" id="KAG7089891.1"/>
    </source>
</evidence>
<accession>A0A9P7RU96</accession>
<protein>
    <submittedName>
        <fullName evidence="2">Uncharacterized protein</fullName>
    </submittedName>
</protein>
<dbReference type="RefSeq" id="XP_043006361.1">
    <property type="nucleotide sequence ID" value="XM_043156574.1"/>
</dbReference>
<feature type="region of interest" description="Disordered" evidence="1">
    <location>
        <begin position="107"/>
        <end position="144"/>
    </location>
</feature>
<dbReference type="EMBL" id="CM032187">
    <property type="protein sequence ID" value="KAG7089891.1"/>
    <property type="molecule type" value="Genomic_DNA"/>
</dbReference>
<gene>
    <name evidence="2" type="ORF">E1B28_011525</name>
</gene>
<feature type="compositionally biased region" description="Basic and acidic residues" evidence="1">
    <location>
        <begin position="107"/>
        <end position="138"/>
    </location>
</feature>
<proteinExistence type="predicted"/>
<reference evidence="2" key="1">
    <citation type="journal article" date="2021" name="Genome Biol. Evol.">
        <title>The assembled and annotated genome of the fairy-ring fungus Marasmius oreades.</title>
        <authorList>
            <person name="Hiltunen M."/>
            <person name="Ament-Velasquez S.L."/>
            <person name="Johannesson H."/>
        </authorList>
    </citation>
    <scope>NUCLEOTIDE SEQUENCE</scope>
    <source>
        <strain evidence="2">03SP1</strain>
    </source>
</reference>
<dbReference type="AlphaFoldDB" id="A0A9P7RU96"/>